<evidence type="ECO:0000256" key="1">
    <source>
        <dbReference type="SAM" id="MobiDB-lite"/>
    </source>
</evidence>
<organism evidence="2 3">
    <name type="scientific">Terfezia boudieri ATCC MYA-4762</name>
    <dbReference type="NCBI Taxonomy" id="1051890"/>
    <lineage>
        <taxon>Eukaryota</taxon>
        <taxon>Fungi</taxon>
        <taxon>Dikarya</taxon>
        <taxon>Ascomycota</taxon>
        <taxon>Pezizomycotina</taxon>
        <taxon>Pezizomycetes</taxon>
        <taxon>Pezizales</taxon>
        <taxon>Pezizaceae</taxon>
        <taxon>Terfezia</taxon>
    </lineage>
</organism>
<protein>
    <submittedName>
        <fullName evidence="2">Uncharacterized protein</fullName>
    </submittedName>
</protein>
<proteinExistence type="predicted"/>
<dbReference type="AlphaFoldDB" id="A0A3N4LPL7"/>
<dbReference type="InParanoid" id="A0A3N4LPL7"/>
<dbReference type="Proteomes" id="UP000267821">
    <property type="component" value="Unassembled WGS sequence"/>
</dbReference>
<evidence type="ECO:0000313" key="3">
    <source>
        <dbReference type="Proteomes" id="UP000267821"/>
    </source>
</evidence>
<dbReference type="EMBL" id="ML121547">
    <property type="protein sequence ID" value="RPB23242.1"/>
    <property type="molecule type" value="Genomic_DNA"/>
</dbReference>
<sequence length="93" mass="10288">MAQWMPVGHGHTTREMRDQPRVSGSHGSSGSWYKEAHARPHLEGKAGIFCTQRAIQLQLSTTAVLSLVRRDPARPTIVLVVFASYLLFSSLIS</sequence>
<evidence type="ECO:0000313" key="2">
    <source>
        <dbReference type="EMBL" id="RPB23242.1"/>
    </source>
</evidence>
<accession>A0A3N4LPL7</accession>
<feature type="region of interest" description="Disordered" evidence="1">
    <location>
        <begin position="1"/>
        <end position="34"/>
    </location>
</feature>
<gene>
    <name evidence="2" type="ORF">L211DRAFT_280144</name>
</gene>
<reference evidence="2 3" key="1">
    <citation type="journal article" date="2018" name="Nat. Ecol. Evol.">
        <title>Pezizomycetes genomes reveal the molecular basis of ectomycorrhizal truffle lifestyle.</title>
        <authorList>
            <person name="Murat C."/>
            <person name="Payen T."/>
            <person name="Noel B."/>
            <person name="Kuo A."/>
            <person name="Morin E."/>
            <person name="Chen J."/>
            <person name="Kohler A."/>
            <person name="Krizsan K."/>
            <person name="Balestrini R."/>
            <person name="Da Silva C."/>
            <person name="Montanini B."/>
            <person name="Hainaut M."/>
            <person name="Levati E."/>
            <person name="Barry K.W."/>
            <person name="Belfiori B."/>
            <person name="Cichocki N."/>
            <person name="Clum A."/>
            <person name="Dockter R.B."/>
            <person name="Fauchery L."/>
            <person name="Guy J."/>
            <person name="Iotti M."/>
            <person name="Le Tacon F."/>
            <person name="Lindquist E.A."/>
            <person name="Lipzen A."/>
            <person name="Malagnac F."/>
            <person name="Mello A."/>
            <person name="Molinier V."/>
            <person name="Miyauchi S."/>
            <person name="Poulain J."/>
            <person name="Riccioni C."/>
            <person name="Rubini A."/>
            <person name="Sitrit Y."/>
            <person name="Splivallo R."/>
            <person name="Traeger S."/>
            <person name="Wang M."/>
            <person name="Zifcakova L."/>
            <person name="Wipf D."/>
            <person name="Zambonelli A."/>
            <person name="Paolocci F."/>
            <person name="Nowrousian M."/>
            <person name="Ottonello S."/>
            <person name="Baldrian P."/>
            <person name="Spatafora J.W."/>
            <person name="Henrissat B."/>
            <person name="Nagy L.G."/>
            <person name="Aury J.M."/>
            <person name="Wincker P."/>
            <person name="Grigoriev I.V."/>
            <person name="Bonfante P."/>
            <person name="Martin F.M."/>
        </authorList>
    </citation>
    <scope>NUCLEOTIDE SEQUENCE [LARGE SCALE GENOMIC DNA]</scope>
    <source>
        <strain evidence="2 3">ATCC MYA-4762</strain>
    </source>
</reference>
<name>A0A3N4LPL7_9PEZI</name>
<keyword evidence="3" id="KW-1185">Reference proteome</keyword>